<accession>A0AAV2R3E0</accession>
<dbReference type="InterPro" id="IPR010850">
    <property type="entry name" value="Neuroparsin"/>
</dbReference>
<keyword evidence="2" id="KW-1185">Reference proteome</keyword>
<dbReference type="Proteomes" id="UP001497623">
    <property type="component" value="Unassembled WGS sequence"/>
</dbReference>
<dbReference type="AlphaFoldDB" id="A0AAV2R3E0"/>
<evidence type="ECO:0008006" key="3">
    <source>
        <dbReference type="Google" id="ProtNLM"/>
    </source>
</evidence>
<proteinExistence type="predicted"/>
<protein>
    <recommendedName>
        <fullName evidence="3">Neuroparsin</fullName>
    </recommendedName>
</protein>
<comment type="caution">
    <text evidence="1">The sequence shown here is derived from an EMBL/GenBank/DDBJ whole genome shotgun (WGS) entry which is preliminary data.</text>
</comment>
<dbReference type="Gene3D" id="4.10.40.20">
    <property type="match status" value="1"/>
</dbReference>
<evidence type="ECO:0000313" key="1">
    <source>
        <dbReference type="EMBL" id="CAL4114160.1"/>
    </source>
</evidence>
<name>A0AAV2R3E0_MEGNR</name>
<dbReference type="Pfam" id="PF07327">
    <property type="entry name" value="Neuroparsin"/>
    <property type="match status" value="1"/>
</dbReference>
<feature type="non-terminal residue" evidence="1">
    <location>
        <position position="1"/>
    </location>
</feature>
<evidence type="ECO:0000313" key="2">
    <source>
        <dbReference type="Proteomes" id="UP001497623"/>
    </source>
</evidence>
<dbReference type="EMBL" id="CAXKWB010015639">
    <property type="protein sequence ID" value="CAL4114160.1"/>
    <property type="molecule type" value="Genomic_DNA"/>
</dbReference>
<reference evidence="1 2" key="1">
    <citation type="submission" date="2024-05" db="EMBL/GenBank/DDBJ databases">
        <authorList>
            <person name="Wallberg A."/>
        </authorList>
    </citation>
    <scope>NUCLEOTIDE SEQUENCE [LARGE SCALE GENOMIC DNA]</scope>
</reference>
<organism evidence="1 2">
    <name type="scientific">Meganyctiphanes norvegica</name>
    <name type="common">Northern krill</name>
    <name type="synonym">Thysanopoda norvegica</name>
    <dbReference type="NCBI Taxonomy" id="48144"/>
    <lineage>
        <taxon>Eukaryota</taxon>
        <taxon>Metazoa</taxon>
        <taxon>Ecdysozoa</taxon>
        <taxon>Arthropoda</taxon>
        <taxon>Crustacea</taxon>
        <taxon>Multicrustacea</taxon>
        <taxon>Malacostraca</taxon>
        <taxon>Eumalacostraca</taxon>
        <taxon>Eucarida</taxon>
        <taxon>Euphausiacea</taxon>
        <taxon>Euphausiidae</taxon>
        <taxon>Meganyctiphanes</taxon>
    </lineage>
</organism>
<sequence length="128" mass="13091">LGESLILRSPPASPSAVPQSITEALAMNTSVTAKLCVALAVIVILMVSEGDAVPVCSGVEIAPAQVSNCKYGIDTDVCGRTVCAKGPGRSCGGRRSINGSCGEGLYCACNRCTGCSPTTFECFYGQFC</sequence>
<gene>
    <name evidence="1" type="ORF">MNOR_LOCUS20334</name>
</gene>